<evidence type="ECO:0000256" key="8">
    <source>
        <dbReference type="SAM" id="Phobius"/>
    </source>
</evidence>
<evidence type="ECO:0000256" key="4">
    <source>
        <dbReference type="ARBA" id="ARBA00022989"/>
    </source>
</evidence>
<feature type="region of interest" description="Disordered" evidence="7">
    <location>
        <begin position="681"/>
        <end position="704"/>
    </location>
</feature>
<dbReference type="EMBL" id="CP065050">
    <property type="protein sequence ID" value="QPI56501.1"/>
    <property type="molecule type" value="Genomic_DNA"/>
</dbReference>
<dbReference type="InterPro" id="IPR049453">
    <property type="entry name" value="Memb_transporter_dom"/>
</dbReference>
<feature type="transmembrane region" description="Helical" evidence="8">
    <location>
        <begin position="146"/>
        <end position="168"/>
    </location>
</feature>
<evidence type="ECO:0000313" key="11">
    <source>
        <dbReference type="Proteomes" id="UP000663421"/>
    </source>
</evidence>
<keyword evidence="3 8" id="KW-0812">Transmembrane</keyword>
<feature type="domain" description="Integral membrane bound transporter" evidence="9">
    <location>
        <begin position="384"/>
        <end position="506"/>
    </location>
</feature>
<dbReference type="PANTHER" id="PTHR30509">
    <property type="entry name" value="P-HYDROXYBENZOIC ACID EFFLUX PUMP SUBUNIT-RELATED"/>
    <property type="match status" value="1"/>
</dbReference>
<gene>
    <name evidence="10" type="ORF">I1A49_17605</name>
</gene>
<dbReference type="Proteomes" id="UP000663421">
    <property type="component" value="Chromosome"/>
</dbReference>
<feature type="transmembrane region" description="Helical" evidence="8">
    <location>
        <begin position="417"/>
        <end position="437"/>
    </location>
</feature>
<proteinExistence type="inferred from homology"/>
<evidence type="ECO:0000256" key="5">
    <source>
        <dbReference type="ARBA" id="ARBA00023136"/>
    </source>
</evidence>
<dbReference type="PANTHER" id="PTHR30509:SF9">
    <property type="entry name" value="MULTIDRUG RESISTANCE PROTEIN MDTO"/>
    <property type="match status" value="1"/>
</dbReference>
<feature type="transmembrane region" description="Helical" evidence="8">
    <location>
        <begin position="98"/>
        <end position="116"/>
    </location>
</feature>
<feature type="transmembrane region" description="Helical" evidence="8">
    <location>
        <begin position="74"/>
        <end position="92"/>
    </location>
</feature>
<comment type="subcellular location">
    <subcellularLocation>
        <location evidence="1">Cell membrane</location>
        <topology evidence="1">Multi-pass membrane protein</topology>
    </subcellularLocation>
</comment>
<feature type="transmembrane region" description="Helical" evidence="8">
    <location>
        <begin position="466"/>
        <end position="487"/>
    </location>
</feature>
<comment type="similarity">
    <text evidence="6">Belongs to the YccS/YhfK family.</text>
</comment>
<sequence>MTWSHALKETARTGLAIERTRTEPLVAVRAACGVALVVGVALWLGSPTLAVSAAFGAFSAGIATFQRSWRPRPWLALAAASGLAVSTFLGYLAAAHTLTFVIMLAVWTLMTGMSWAVGPVSGLVSTQMVAVMLITVTLPTSTMGALGHALLVGLGGVVQAALIVIFPVRPWGVQRDALADALAGVADYARRLRYDPVAPFDPKPLMEARGAAALTPRQARRRPRQLRGYRVLAERIRPVLASLADPVVGAPEEGPERDRVRELLAATGTVLDSVAHAIRHGTPVRVPSEAMSVLRMPEDGPKLSGAARRAALRLFSLVADVVEASDEPVEEVSAEGRTVHRFLPRPGIAGTAAMALRAVHREARWSSPVLRHAVRLCAVSVSGYLLSTALPLGHAYWAPLTSTMVLRPDFAQTYSRGVARFLGTLAGVLVGGGVVALVHPGPSVSAALAVLAVLAMYLLLRTGFIVTSACVSAYVVFLLSIAGEAWGQTVQARVALTLLGGLLAMVAYAVFPAWETPRLRDRLANWLAANGAFATAVFDAYAHPADRRPRQVRDALLDARAARAAWEQSEAQAHREPVRHRGLSRAAARAAQTALSMMGRTVMLLEAHLPERDAAPTEEAGEFAAALRRAMPEAVEAVRKRRPLNWEAVRRSLERWREKSGDRPGVALRDAGQLMDALDDLAEALSRSARQSHTPRDPSQGESP</sequence>
<keyword evidence="5 8" id="KW-0472">Membrane</keyword>
<protein>
    <submittedName>
        <fullName evidence="10">FUSC family protein</fullName>
    </submittedName>
</protein>
<name>A0ABX6W9K4_STRMQ</name>
<evidence type="ECO:0000256" key="1">
    <source>
        <dbReference type="ARBA" id="ARBA00004651"/>
    </source>
</evidence>
<accession>A0ABX6W9K4</accession>
<evidence type="ECO:0000256" key="2">
    <source>
        <dbReference type="ARBA" id="ARBA00022475"/>
    </source>
</evidence>
<keyword evidence="11" id="KW-1185">Reference proteome</keyword>
<organism evidence="10 11">
    <name type="scientific">Streptomyces malaysiensis</name>
    <dbReference type="NCBI Taxonomy" id="92644"/>
    <lineage>
        <taxon>Bacteria</taxon>
        <taxon>Bacillati</taxon>
        <taxon>Actinomycetota</taxon>
        <taxon>Actinomycetes</taxon>
        <taxon>Kitasatosporales</taxon>
        <taxon>Streptomycetaceae</taxon>
        <taxon>Streptomyces</taxon>
        <taxon>Streptomyces violaceusniger group</taxon>
    </lineage>
</organism>
<evidence type="ECO:0000313" key="10">
    <source>
        <dbReference type="EMBL" id="QPI56501.1"/>
    </source>
</evidence>
<keyword evidence="4 8" id="KW-1133">Transmembrane helix</keyword>
<evidence type="ECO:0000256" key="6">
    <source>
        <dbReference type="ARBA" id="ARBA00043993"/>
    </source>
</evidence>
<feature type="transmembrane region" description="Helical" evidence="8">
    <location>
        <begin position="494"/>
        <end position="511"/>
    </location>
</feature>
<evidence type="ECO:0000256" key="7">
    <source>
        <dbReference type="SAM" id="MobiDB-lite"/>
    </source>
</evidence>
<dbReference type="Pfam" id="PF13515">
    <property type="entry name" value="FUSC_2"/>
    <property type="match status" value="1"/>
</dbReference>
<evidence type="ECO:0000259" key="9">
    <source>
        <dbReference type="Pfam" id="PF13515"/>
    </source>
</evidence>
<reference evidence="10 11" key="1">
    <citation type="submission" date="2020-11" db="EMBL/GenBank/DDBJ databases">
        <title>Complete genome sequence unveiled secondary metabolic potentials in Streptomyces solisilvae HNM0141.</title>
        <authorList>
            <person name="Huang X."/>
        </authorList>
    </citation>
    <scope>NUCLEOTIDE SEQUENCE [LARGE SCALE GENOMIC DNA]</scope>
    <source>
        <strain evidence="10 11">HNM0141</strain>
    </source>
</reference>
<evidence type="ECO:0000256" key="3">
    <source>
        <dbReference type="ARBA" id="ARBA00022692"/>
    </source>
</evidence>
<keyword evidence="2" id="KW-1003">Cell membrane</keyword>